<dbReference type="GO" id="GO:0003677">
    <property type="term" value="F:DNA binding"/>
    <property type="evidence" value="ECO:0007669"/>
    <property type="project" value="UniProtKB-KW"/>
</dbReference>
<evidence type="ECO:0000259" key="7">
    <source>
        <dbReference type="Pfam" id="PF04545"/>
    </source>
</evidence>
<name>A0A0M2NQ01_9FIRM</name>
<dbReference type="PRINTS" id="PR00046">
    <property type="entry name" value="SIGMA70FCT"/>
</dbReference>
<dbReference type="PANTHER" id="PTHR30376:SF3">
    <property type="entry name" value="RNA POLYMERASE SIGMA FACTOR RPOH"/>
    <property type="match status" value="1"/>
</dbReference>
<dbReference type="Proteomes" id="UP000034076">
    <property type="component" value="Unassembled WGS sequence"/>
</dbReference>
<dbReference type="GO" id="GO:0016987">
    <property type="term" value="F:sigma factor activity"/>
    <property type="evidence" value="ECO:0007669"/>
    <property type="project" value="UniProtKB-KW"/>
</dbReference>
<feature type="domain" description="RNA polymerase sigma-70 region 2" evidence="6">
    <location>
        <begin position="44"/>
        <end position="113"/>
    </location>
</feature>
<evidence type="ECO:0000313" key="9">
    <source>
        <dbReference type="Proteomes" id="UP000034076"/>
    </source>
</evidence>
<dbReference type="InterPro" id="IPR050813">
    <property type="entry name" value="Sigma-70_Factor"/>
</dbReference>
<dbReference type="InterPro" id="IPR013325">
    <property type="entry name" value="RNA_pol_sigma_r2"/>
</dbReference>
<sequence>MIIMKNNKVDQHSIENYPPLMSVEEEKAAVRELEMGNPDIRNFLVERTLRIVFFIARKYAGAKADFDDLMSVGSIGLIKASNHFDVSKKIKFATFASQCIRNEMLMYLRRAYRQKEVSLEATIGGGETVGRQLKEVLTVGDEEILERLERQEFAQDVREIIKEMPAREQEIVRNRFGLSGLEAKTQKQVAYILGVTQSCVSKVERKIVDKIKKSMEPNVKIYEKK</sequence>
<keyword evidence="2" id="KW-0805">Transcription regulation</keyword>
<evidence type="ECO:0000256" key="3">
    <source>
        <dbReference type="ARBA" id="ARBA00023082"/>
    </source>
</evidence>
<dbReference type="Pfam" id="PF04542">
    <property type="entry name" value="Sigma70_r2"/>
    <property type="match status" value="1"/>
</dbReference>
<dbReference type="Gene3D" id="1.20.120.1810">
    <property type="match status" value="1"/>
</dbReference>
<dbReference type="NCBIfam" id="TIGR02937">
    <property type="entry name" value="sigma70-ECF"/>
    <property type="match status" value="1"/>
</dbReference>
<evidence type="ECO:0000256" key="4">
    <source>
        <dbReference type="ARBA" id="ARBA00023125"/>
    </source>
</evidence>
<organism evidence="8 9">
    <name type="scientific">Christensenella hongkongensis</name>
    <dbReference type="NCBI Taxonomy" id="270498"/>
    <lineage>
        <taxon>Bacteria</taxon>
        <taxon>Bacillati</taxon>
        <taxon>Bacillota</taxon>
        <taxon>Clostridia</taxon>
        <taxon>Christensenellales</taxon>
        <taxon>Christensenellaceae</taxon>
        <taxon>Christensenella</taxon>
    </lineage>
</organism>
<feature type="domain" description="RNA polymerase sigma-70 region 4" evidence="7">
    <location>
        <begin position="161"/>
        <end position="213"/>
    </location>
</feature>
<dbReference type="InterPro" id="IPR007627">
    <property type="entry name" value="RNA_pol_sigma70_r2"/>
</dbReference>
<dbReference type="InterPro" id="IPR014284">
    <property type="entry name" value="RNA_pol_sigma-70_dom"/>
</dbReference>
<dbReference type="PIRSF" id="PIRSF000770">
    <property type="entry name" value="RNA_pol_sigma-SigE/K"/>
    <property type="match status" value="1"/>
</dbReference>
<dbReference type="STRING" id="270498.CHK_0203"/>
<dbReference type="SUPFAM" id="SSF88946">
    <property type="entry name" value="Sigma2 domain of RNA polymerase sigma factors"/>
    <property type="match status" value="1"/>
</dbReference>
<keyword evidence="5" id="KW-0804">Transcription</keyword>
<keyword evidence="9" id="KW-1185">Reference proteome</keyword>
<comment type="similarity">
    <text evidence="1">Belongs to the sigma-70 factor family.</text>
</comment>
<evidence type="ECO:0000256" key="5">
    <source>
        <dbReference type="ARBA" id="ARBA00023163"/>
    </source>
</evidence>
<proteinExistence type="inferred from homology"/>
<evidence type="ECO:0000256" key="1">
    <source>
        <dbReference type="ARBA" id="ARBA00007788"/>
    </source>
</evidence>
<dbReference type="PANTHER" id="PTHR30376">
    <property type="entry name" value="SIGMA FACTOR RPOH HEAT SHOCK RELATED"/>
    <property type="match status" value="1"/>
</dbReference>
<evidence type="ECO:0000256" key="2">
    <source>
        <dbReference type="ARBA" id="ARBA00023015"/>
    </source>
</evidence>
<dbReference type="InterPro" id="IPR013324">
    <property type="entry name" value="RNA_pol_sigma_r3/r4-like"/>
</dbReference>
<gene>
    <name evidence="8" type="ORF">CHK_0203</name>
</gene>
<evidence type="ECO:0000313" key="8">
    <source>
        <dbReference type="EMBL" id="KKI52295.1"/>
    </source>
</evidence>
<dbReference type="InterPro" id="IPR007630">
    <property type="entry name" value="RNA_pol_sigma70_r4"/>
</dbReference>
<accession>A0A0M2NQ01</accession>
<dbReference type="InterPro" id="IPR000943">
    <property type="entry name" value="RNA_pol_sigma70"/>
</dbReference>
<comment type="caution">
    <text evidence="8">The sequence shown here is derived from an EMBL/GenBank/DDBJ whole genome shotgun (WGS) entry which is preliminary data.</text>
</comment>
<dbReference type="EMBL" id="LAYJ01000029">
    <property type="protein sequence ID" value="KKI52295.1"/>
    <property type="molecule type" value="Genomic_DNA"/>
</dbReference>
<evidence type="ECO:0000259" key="6">
    <source>
        <dbReference type="Pfam" id="PF04542"/>
    </source>
</evidence>
<keyword evidence="3" id="KW-0731">Sigma factor</keyword>
<dbReference type="SUPFAM" id="SSF88659">
    <property type="entry name" value="Sigma3 and sigma4 domains of RNA polymerase sigma factors"/>
    <property type="match status" value="1"/>
</dbReference>
<dbReference type="GO" id="GO:0006352">
    <property type="term" value="P:DNA-templated transcription initiation"/>
    <property type="evidence" value="ECO:0007669"/>
    <property type="project" value="InterPro"/>
</dbReference>
<protein>
    <submittedName>
        <fullName evidence="8">RNA polymerase sporulation specific sigma factor SigE</fullName>
    </submittedName>
</protein>
<dbReference type="InterPro" id="IPR036388">
    <property type="entry name" value="WH-like_DNA-bd_sf"/>
</dbReference>
<keyword evidence="4" id="KW-0238">DNA-binding</keyword>
<reference evidence="8 9" key="1">
    <citation type="submission" date="2015-04" db="EMBL/GenBank/DDBJ databases">
        <title>Draft genome sequence of bacteremic isolate Catabacter hongkongensis type strain HKU16T.</title>
        <authorList>
            <person name="Lau S.K."/>
            <person name="Teng J.L."/>
            <person name="Huang Y."/>
            <person name="Curreem S.O."/>
            <person name="Tsui S.K."/>
            <person name="Woo P.C."/>
        </authorList>
    </citation>
    <scope>NUCLEOTIDE SEQUENCE [LARGE SCALE GENOMIC DNA]</scope>
    <source>
        <strain evidence="8 9">HKU16</strain>
    </source>
</reference>
<dbReference type="AlphaFoldDB" id="A0A0M2NQ01"/>
<dbReference type="Gene3D" id="1.10.10.10">
    <property type="entry name" value="Winged helix-like DNA-binding domain superfamily/Winged helix DNA-binding domain"/>
    <property type="match status" value="1"/>
</dbReference>
<dbReference type="Pfam" id="PF04545">
    <property type="entry name" value="Sigma70_r4"/>
    <property type="match status" value="1"/>
</dbReference>